<dbReference type="EMBL" id="CP060286">
    <property type="protein sequence ID" value="QNK40491.1"/>
    <property type="molecule type" value="Genomic_DNA"/>
</dbReference>
<dbReference type="Proteomes" id="UP000515909">
    <property type="component" value="Chromosome"/>
</dbReference>
<evidence type="ECO:0000313" key="6">
    <source>
        <dbReference type="Proteomes" id="UP000515909"/>
    </source>
</evidence>
<feature type="transmembrane region" description="Helical" evidence="1">
    <location>
        <begin position="9"/>
        <end position="28"/>
    </location>
</feature>
<evidence type="ECO:0000313" key="5">
    <source>
        <dbReference type="Proteomes" id="UP000469440"/>
    </source>
</evidence>
<feature type="transmembrane region" description="Helical" evidence="1">
    <location>
        <begin position="40"/>
        <end position="62"/>
    </location>
</feature>
<evidence type="ECO:0000313" key="3">
    <source>
        <dbReference type="EMBL" id="MVB09394.1"/>
    </source>
</evidence>
<name>A0A6N8HUD6_9FIRM</name>
<feature type="domain" description="DUF1980" evidence="2">
    <location>
        <begin position="138"/>
        <end position="265"/>
    </location>
</feature>
<organism evidence="3 5">
    <name type="scientific">Caproicibacter fermentans</name>
    <dbReference type="NCBI Taxonomy" id="2576756"/>
    <lineage>
        <taxon>Bacteria</taxon>
        <taxon>Bacillati</taxon>
        <taxon>Bacillota</taxon>
        <taxon>Clostridia</taxon>
        <taxon>Eubacteriales</taxon>
        <taxon>Acutalibacteraceae</taxon>
        <taxon>Caproicibacter</taxon>
    </lineage>
</organism>
<accession>A0A6N8HUD6</accession>
<dbReference type="PANTHER" id="PTHR40047">
    <property type="entry name" value="UPF0703 PROTEIN YCGQ"/>
    <property type="match status" value="1"/>
</dbReference>
<feature type="transmembrane region" description="Helical" evidence="1">
    <location>
        <begin position="74"/>
        <end position="92"/>
    </location>
</feature>
<evidence type="ECO:0000313" key="4">
    <source>
        <dbReference type="EMBL" id="QNK40491.1"/>
    </source>
</evidence>
<accession>A0A7G8TA50</accession>
<sequence length="268" mass="29840">MKHKINSEVLLETILCFLLSILFFYALISGRTTDYVHPRINGYLWFAAIALLIISIMLLPSALTPKHNPEPGRYLLFFIPILFALLIPAGAVQSSAISFGNAPAAGTATISTGTSSQDKGTIIADSASSDDIGAEASSAPSLPKEDGSGVITVQDEQFARWYQDINQDMDKYNGKTLKFKGQVFRMKEFAKNEIVPVRYAMVCCTADLQPCGILCRGDGVLKYKENEWVWVTGKIKIENYMNQRMPVCYITKIEKAEKAQKAYIYFTY</sequence>
<dbReference type="InterPro" id="IPR048447">
    <property type="entry name" value="DUF1980_C"/>
</dbReference>
<dbReference type="NCBIfam" id="TIGR03943">
    <property type="entry name" value="TIGR03943 family putative permease subunit"/>
    <property type="match status" value="1"/>
</dbReference>
<dbReference type="KEGG" id="cfem:HCR03_17895"/>
<dbReference type="OrthoDB" id="9770408at2"/>
<keyword evidence="5" id="KW-1185">Reference proteome</keyword>
<protein>
    <submittedName>
        <fullName evidence="4">TIGR03943 family protein</fullName>
    </submittedName>
</protein>
<dbReference type="Pfam" id="PF21537">
    <property type="entry name" value="DUF1980_C"/>
    <property type="match status" value="1"/>
</dbReference>
<dbReference type="Proteomes" id="UP000469440">
    <property type="component" value="Unassembled WGS sequence"/>
</dbReference>
<dbReference type="EMBL" id="VWXL01000002">
    <property type="protein sequence ID" value="MVB09394.1"/>
    <property type="molecule type" value="Genomic_DNA"/>
</dbReference>
<dbReference type="RefSeq" id="WP_066643730.1">
    <property type="nucleotide sequence ID" value="NZ_CP060286.1"/>
</dbReference>
<keyword evidence="1" id="KW-1133">Transmembrane helix</keyword>
<dbReference type="AlphaFoldDB" id="A0A6N8HUD6"/>
<dbReference type="InterPro" id="IPR015402">
    <property type="entry name" value="DUF1980"/>
</dbReference>
<evidence type="ECO:0000259" key="2">
    <source>
        <dbReference type="Pfam" id="PF21537"/>
    </source>
</evidence>
<reference evidence="4 6" key="2">
    <citation type="submission" date="2020-08" db="EMBL/GenBank/DDBJ databases">
        <title>The isolate Caproiciproducens sp. 7D4C2 produces n-caproate at mildly acidic conditions from hexoses: genome and rBOX comparison with related strains and chain-elongating bacteria.</title>
        <authorList>
            <person name="Esquivel-Elizondo S."/>
            <person name="Bagci C."/>
            <person name="Temovska M."/>
            <person name="Jeon B.S."/>
            <person name="Bessarab I."/>
            <person name="Williams R.B.H."/>
            <person name="Huson D.H."/>
            <person name="Angenent L.T."/>
        </authorList>
    </citation>
    <scope>NUCLEOTIDE SEQUENCE [LARGE SCALE GENOMIC DNA]</scope>
    <source>
        <strain evidence="4 6">7D4C2</strain>
    </source>
</reference>
<evidence type="ECO:0000256" key="1">
    <source>
        <dbReference type="SAM" id="Phobius"/>
    </source>
</evidence>
<keyword evidence="1" id="KW-0472">Membrane</keyword>
<proteinExistence type="predicted"/>
<keyword evidence="1" id="KW-0812">Transmembrane</keyword>
<dbReference type="PANTHER" id="PTHR40047:SF1">
    <property type="entry name" value="UPF0703 PROTEIN YCGQ"/>
    <property type="match status" value="1"/>
</dbReference>
<reference evidence="3 5" key="1">
    <citation type="submission" date="2019-09" db="EMBL/GenBank/DDBJ databases">
        <title>Genome sequence of Clostridium sp. EA1.</title>
        <authorList>
            <person name="Poehlein A."/>
            <person name="Bengelsdorf F.R."/>
            <person name="Daniel R."/>
        </authorList>
    </citation>
    <scope>NUCLEOTIDE SEQUENCE [LARGE SCALE GENOMIC DNA]</scope>
    <source>
        <strain evidence="3 5">EA1</strain>
    </source>
</reference>
<dbReference type="InterPro" id="IPR052955">
    <property type="entry name" value="UPF0703_membrane_permease"/>
</dbReference>
<gene>
    <name evidence="3" type="ORF">CAFE_00420</name>
    <name evidence="4" type="ORF">HCR03_17895</name>
</gene>